<dbReference type="GO" id="GO:0051604">
    <property type="term" value="P:protein maturation"/>
    <property type="evidence" value="ECO:0007669"/>
    <property type="project" value="TreeGrafter"/>
</dbReference>
<dbReference type="PANTHER" id="PTHR30149">
    <property type="entry name" value="HYDROGENASE PROTEIN ASSEMBLY PROTEIN HYPD"/>
    <property type="match status" value="1"/>
</dbReference>
<dbReference type="InterPro" id="IPR002780">
    <property type="entry name" value="Hyd_form_HypD"/>
</dbReference>
<dbReference type="GO" id="GO:0005506">
    <property type="term" value="F:iron ion binding"/>
    <property type="evidence" value="ECO:0007669"/>
    <property type="project" value="TreeGrafter"/>
</dbReference>
<evidence type="ECO:0000256" key="2">
    <source>
        <dbReference type="ARBA" id="ARBA00022723"/>
    </source>
</evidence>
<evidence type="ECO:0000313" key="4">
    <source>
        <dbReference type="EMBL" id="MPM12758.1"/>
    </source>
</evidence>
<dbReference type="AlphaFoldDB" id="A0A644XAG7"/>
<dbReference type="Gene3D" id="6.10.20.100">
    <property type="match status" value="1"/>
</dbReference>
<comment type="caution">
    <text evidence="4">The sequence shown here is derived from an EMBL/GenBank/DDBJ whole genome shotgun (WGS) entry which is preliminary data.</text>
</comment>
<keyword evidence="3" id="KW-0408">Iron</keyword>
<sequence length="355" mass="37355">MPISAPSIAALLGKISRTPLSVMEVCGTHTVSVFRSGIRSILPPTLRLVSGPGCPVCVTDQGEIEAAISLLDRGAVVAAYGDMFKVPCKGGSLASKRSGGLDARVVTSAMEVLSIAVENPDREVVFLGVGFETTAPATAALVSEAARRGVPNLSVLSFHKRTPPAVELLAADPDLRLSGFLLPGHVCVILGHAPFRFLPEKYGLPGVIAGFEPDQILLGLAEIVRQHEQGAPALRSVYGTAVKKEGNTKALGLLEEVFRHRDAPWRGIGTIPDSGLGLRKAYESFDAEKRFSLSLLPGAPPAGCRCGEVLTGKIIPPECPLFRSACTPLSPVGPCMVSGEGTCGAYFRFYKGDRS</sequence>
<dbReference type="PANTHER" id="PTHR30149:SF0">
    <property type="entry name" value="HYDROGENASE MATURATION FACTOR HYPD"/>
    <property type="match status" value="1"/>
</dbReference>
<reference evidence="4" key="1">
    <citation type="submission" date="2019-08" db="EMBL/GenBank/DDBJ databases">
        <authorList>
            <person name="Kucharzyk K."/>
            <person name="Murdoch R.W."/>
            <person name="Higgins S."/>
            <person name="Loffler F."/>
        </authorList>
    </citation>
    <scope>NUCLEOTIDE SEQUENCE</scope>
</reference>
<protein>
    <submittedName>
        <fullName evidence="4">Hydrogenase maturation factor HypD</fullName>
    </submittedName>
</protein>
<dbReference type="PIRSF" id="PIRSF005622">
    <property type="entry name" value="Hydrgn_mat_hypD"/>
    <property type="match status" value="1"/>
</dbReference>
<dbReference type="GO" id="GO:0070025">
    <property type="term" value="F:carbon monoxide binding"/>
    <property type="evidence" value="ECO:0007669"/>
    <property type="project" value="TreeGrafter"/>
</dbReference>
<gene>
    <name evidence="4" type="primary">hypD_13</name>
    <name evidence="4" type="ORF">SDC9_59112</name>
</gene>
<keyword evidence="2" id="KW-0479">Metal-binding</keyword>
<dbReference type="Pfam" id="PF01924">
    <property type="entry name" value="HypD"/>
    <property type="match status" value="1"/>
</dbReference>
<dbReference type="NCBIfam" id="TIGR00075">
    <property type="entry name" value="hypD"/>
    <property type="match status" value="1"/>
</dbReference>
<dbReference type="EMBL" id="VSSQ01002019">
    <property type="protein sequence ID" value="MPM12758.1"/>
    <property type="molecule type" value="Genomic_DNA"/>
</dbReference>
<organism evidence="4">
    <name type="scientific">bioreactor metagenome</name>
    <dbReference type="NCBI Taxonomy" id="1076179"/>
    <lineage>
        <taxon>unclassified sequences</taxon>
        <taxon>metagenomes</taxon>
        <taxon>ecological metagenomes</taxon>
    </lineage>
</organism>
<dbReference type="Gene3D" id="3.40.50.11750">
    <property type="entry name" value="HypD, alpha/beta domain 1"/>
    <property type="match status" value="2"/>
</dbReference>
<evidence type="ECO:0000256" key="3">
    <source>
        <dbReference type="ARBA" id="ARBA00023004"/>
    </source>
</evidence>
<proteinExistence type="inferred from homology"/>
<accession>A0A644XAG7</accession>
<dbReference type="InterPro" id="IPR042243">
    <property type="entry name" value="HypD_1"/>
</dbReference>
<dbReference type="InterPro" id="IPR042244">
    <property type="entry name" value="HypD_2_sf"/>
</dbReference>
<comment type="similarity">
    <text evidence="1">Belongs to the HypD family.</text>
</comment>
<dbReference type="GO" id="GO:0051539">
    <property type="term" value="F:4 iron, 4 sulfur cluster binding"/>
    <property type="evidence" value="ECO:0007669"/>
    <property type="project" value="TreeGrafter"/>
</dbReference>
<name>A0A644XAG7_9ZZZZ</name>
<evidence type="ECO:0000256" key="1">
    <source>
        <dbReference type="ARBA" id="ARBA00007888"/>
    </source>
</evidence>